<evidence type="ECO:0000313" key="3">
    <source>
        <dbReference type="EMBL" id="EEF68564.1"/>
    </source>
</evidence>
<dbReference type="GO" id="GO:0016491">
    <property type="term" value="F:oxidoreductase activity"/>
    <property type="evidence" value="ECO:0007669"/>
    <property type="project" value="UniProtKB-KW"/>
</dbReference>
<dbReference type="InterPro" id="IPR020471">
    <property type="entry name" value="AKR"/>
</dbReference>
<proteinExistence type="predicted"/>
<gene>
    <name evidence="3" type="ORF">HOLDEFILI_01264</name>
</gene>
<dbReference type="eggNOG" id="COG0667">
    <property type="taxonomic scope" value="Bacteria"/>
</dbReference>
<dbReference type="GO" id="GO:0005829">
    <property type="term" value="C:cytosol"/>
    <property type="evidence" value="ECO:0007669"/>
    <property type="project" value="TreeGrafter"/>
</dbReference>
<evidence type="ECO:0000313" key="4">
    <source>
        <dbReference type="Proteomes" id="UP000005950"/>
    </source>
</evidence>
<reference evidence="3 4" key="2">
    <citation type="submission" date="2009-02" db="EMBL/GenBank/DDBJ databases">
        <title>Draft genome sequence of Holdemania filiformis DSM 12042.</title>
        <authorList>
            <person name="Sudarsanam P."/>
            <person name="Ley R."/>
            <person name="Guruge J."/>
            <person name="Turnbaugh P.J."/>
            <person name="Mahowald M."/>
            <person name="Liep D."/>
            <person name="Gordon J."/>
        </authorList>
    </citation>
    <scope>NUCLEOTIDE SEQUENCE [LARGE SCALE GENOMIC DNA]</scope>
    <source>
        <strain evidence="3 4">DSM 12042</strain>
    </source>
</reference>
<dbReference type="HOGENOM" id="CLU_023205_2_3_9"/>
<dbReference type="InterPro" id="IPR018170">
    <property type="entry name" value="Aldo/ket_reductase_CS"/>
</dbReference>
<comment type="caution">
    <text evidence="3">The sequence shown here is derived from an EMBL/GenBank/DDBJ whole genome shotgun (WGS) entry which is preliminary data.</text>
</comment>
<dbReference type="InterPro" id="IPR050523">
    <property type="entry name" value="AKR_Detox_Biosynth"/>
</dbReference>
<keyword evidence="1" id="KW-0560">Oxidoreductase</keyword>
<dbReference type="AlphaFoldDB" id="B9Y632"/>
<name>B9Y632_9FIRM</name>
<dbReference type="STRING" id="545696.HOLDEFILI_01264"/>
<dbReference type="PRINTS" id="PR00069">
    <property type="entry name" value="ALDKETRDTASE"/>
</dbReference>
<dbReference type="Proteomes" id="UP000005950">
    <property type="component" value="Unassembled WGS sequence"/>
</dbReference>
<dbReference type="PROSITE" id="PS00062">
    <property type="entry name" value="ALDOKETO_REDUCTASE_2"/>
    <property type="match status" value="1"/>
</dbReference>
<evidence type="ECO:0000259" key="2">
    <source>
        <dbReference type="Pfam" id="PF00248"/>
    </source>
</evidence>
<dbReference type="CDD" id="cd19084">
    <property type="entry name" value="AKR_AKR11B1-like"/>
    <property type="match status" value="1"/>
</dbReference>
<dbReference type="InterPro" id="IPR036812">
    <property type="entry name" value="NAD(P)_OxRdtase_dom_sf"/>
</dbReference>
<sequence>MEFAEKMRTRHLQRANVELSELTLGTWALSGRNNFGPVDRQEAIQSIRTAIECGVNHIDTAPVYGNGYSEQLVGEALAGGYRDRVLISTKFGLAPDALRGMRHDTSFKAVIREVESSLMNLKTDVIDFYFIHWPDPDTPIAETMSALNLLRNAGKIRFLGVSNFSREQIQEAEKYGKIDVHQLQFSMVHPKHKALIEWGSKQGIDAFTYGSLGSGILSGKYRTLPEFKPGDTRITFYDYFKEPKFSKIQKLLAVMDEIAARRQCPVSQVAINWCVQNQGVATALIGMTKPGHVAENCAAFTWKLTEAEMTRLNAAIDQTLKDE</sequence>
<dbReference type="EMBL" id="ACCF01000074">
    <property type="protein sequence ID" value="EEF68564.1"/>
    <property type="molecule type" value="Genomic_DNA"/>
</dbReference>
<dbReference type="SUPFAM" id="SSF51430">
    <property type="entry name" value="NAD(P)-linked oxidoreductase"/>
    <property type="match status" value="1"/>
</dbReference>
<reference evidence="3 4" key="1">
    <citation type="submission" date="2008-12" db="EMBL/GenBank/DDBJ databases">
        <authorList>
            <person name="Fulton L."/>
            <person name="Clifton S."/>
            <person name="Fulton B."/>
            <person name="Xu J."/>
            <person name="Minx P."/>
            <person name="Pepin K.H."/>
            <person name="Johnson M."/>
            <person name="Bhonagiri V."/>
            <person name="Nash W.E."/>
            <person name="Mardis E.R."/>
            <person name="Wilson R.K."/>
        </authorList>
    </citation>
    <scope>NUCLEOTIDE SEQUENCE [LARGE SCALE GENOMIC DNA]</scope>
    <source>
        <strain evidence="3 4">DSM 12042</strain>
    </source>
</reference>
<accession>B9Y632</accession>
<organism evidence="3 4">
    <name type="scientific">Holdemania filiformis DSM 12042</name>
    <dbReference type="NCBI Taxonomy" id="545696"/>
    <lineage>
        <taxon>Bacteria</taxon>
        <taxon>Bacillati</taxon>
        <taxon>Bacillota</taxon>
        <taxon>Erysipelotrichia</taxon>
        <taxon>Erysipelotrichales</taxon>
        <taxon>Erysipelotrichaceae</taxon>
        <taxon>Holdemania</taxon>
    </lineage>
</organism>
<dbReference type="PANTHER" id="PTHR43364">
    <property type="entry name" value="NADH-SPECIFIC METHYLGLYOXAL REDUCTASE-RELATED"/>
    <property type="match status" value="1"/>
</dbReference>
<dbReference type="InterPro" id="IPR023210">
    <property type="entry name" value="NADP_OxRdtase_dom"/>
</dbReference>
<dbReference type="PANTHER" id="PTHR43364:SF4">
    <property type="entry name" value="NAD(P)-LINKED OXIDOREDUCTASE SUPERFAMILY PROTEIN"/>
    <property type="match status" value="1"/>
</dbReference>
<feature type="domain" description="NADP-dependent oxidoreductase" evidence="2">
    <location>
        <begin position="21"/>
        <end position="316"/>
    </location>
</feature>
<protein>
    <submittedName>
        <fullName evidence="3">Oxidoreductase, aldo/keto reductase family protein</fullName>
    </submittedName>
</protein>
<dbReference type="Pfam" id="PF00248">
    <property type="entry name" value="Aldo_ket_red"/>
    <property type="match status" value="1"/>
</dbReference>
<evidence type="ECO:0000256" key="1">
    <source>
        <dbReference type="ARBA" id="ARBA00023002"/>
    </source>
</evidence>
<dbReference type="Gene3D" id="3.20.20.100">
    <property type="entry name" value="NADP-dependent oxidoreductase domain"/>
    <property type="match status" value="1"/>
</dbReference>